<dbReference type="EMBL" id="BPVZ01000056">
    <property type="protein sequence ID" value="GKV20909.1"/>
    <property type="molecule type" value="Genomic_DNA"/>
</dbReference>
<reference evidence="2 3" key="1">
    <citation type="journal article" date="2021" name="Commun. Biol.">
        <title>The genome of Shorea leprosula (Dipterocarpaceae) highlights the ecological relevance of drought in aseasonal tropical rainforests.</title>
        <authorList>
            <person name="Ng K.K.S."/>
            <person name="Kobayashi M.J."/>
            <person name="Fawcett J.A."/>
            <person name="Hatakeyama M."/>
            <person name="Paape T."/>
            <person name="Ng C.H."/>
            <person name="Ang C.C."/>
            <person name="Tnah L.H."/>
            <person name="Lee C.T."/>
            <person name="Nishiyama T."/>
            <person name="Sese J."/>
            <person name="O'Brien M.J."/>
            <person name="Copetti D."/>
            <person name="Mohd Noor M.I."/>
            <person name="Ong R.C."/>
            <person name="Putra M."/>
            <person name="Sireger I.Z."/>
            <person name="Indrioko S."/>
            <person name="Kosugi Y."/>
            <person name="Izuno A."/>
            <person name="Isagi Y."/>
            <person name="Lee S.L."/>
            <person name="Shimizu K.K."/>
        </authorList>
    </citation>
    <scope>NUCLEOTIDE SEQUENCE [LARGE SCALE GENOMIC DNA]</scope>
    <source>
        <strain evidence="2">214</strain>
    </source>
</reference>
<proteinExistence type="predicted"/>
<dbReference type="AlphaFoldDB" id="A0AAV5K9P7"/>
<keyword evidence="3" id="KW-1185">Reference proteome</keyword>
<gene>
    <name evidence="2" type="ORF">SLEP1_g30956</name>
</gene>
<protein>
    <submittedName>
        <fullName evidence="2">Uncharacterized protein</fullName>
    </submittedName>
</protein>
<evidence type="ECO:0000313" key="2">
    <source>
        <dbReference type="EMBL" id="GKV20909.1"/>
    </source>
</evidence>
<evidence type="ECO:0000313" key="3">
    <source>
        <dbReference type="Proteomes" id="UP001054252"/>
    </source>
</evidence>
<dbReference type="Proteomes" id="UP001054252">
    <property type="component" value="Unassembled WGS sequence"/>
</dbReference>
<comment type="caution">
    <text evidence="2">The sequence shown here is derived from an EMBL/GenBank/DDBJ whole genome shotgun (WGS) entry which is preliminary data.</text>
</comment>
<name>A0AAV5K9P7_9ROSI</name>
<feature type="compositionally biased region" description="Basic and acidic residues" evidence="1">
    <location>
        <begin position="89"/>
        <end position="108"/>
    </location>
</feature>
<feature type="compositionally biased region" description="Basic and acidic residues" evidence="1">
    <location>
        <begin position="18"/>
        <end position="37"/>
    </location>
</feature>
<feature type="compositionally biased region" description="Polar residues" evidence="1">
    <location>
        <begin position="79"/>
        <end position="88"/>
    </location>
</feature>
<accession>A0AAV5K9P7</accession>
<feature type="region of interest" description="Disordered" evidence="1">
    <location>
        <begin position="1"/>
        <end position="121"/>
    </location>
</feature>
<feature type="compositionally biased region" description="Basic and acidic residues" evidence="1">
    <location>
        <begin position="58"/>
        <end position="71"/>
    </location>
</feature>
<sequence>MGSKAQLETTRRKKKGKEKGNEEGGRRKEEGGEWRVERKMRKGKNAAAGIGVNVDAGEQGKEQKWQRDRGTKLGIKPTLNGQGLQSTRYFHEPANTEKTQSKREEKSKRVCFSPVFVKHTH</sequence>
<evidence type="ECO:0000256" key="1">
    <source>
        <dbReference type="SAM" id="MobiDB-lite"/>
    </source>
</evidence>
<organism evidence="2 3">
    <name type="scientific">Rubroshorea leprosula</name>
    <dbReference type="NCBI Taxonomy" id="152421"/>
    <lineage>
        <taxon>Eukaryota</taxon>
        <taxon>Viridiplantae</taxon>
        <taxon>Streptophyta</taxon>
        <taxon>Embryophyta</taxon>
        <taxon>Tracheophyta</taxon>
        <taxon>Spermatophyta</taxon>
        <taxon>Magnoliopsida</taxon>
        <taxon>eudicotyledons</taxon>
        <taxon>Gunneridae</taxon>
        <taxon>Pentapetalae</taxon>
        <taxon>rosids</taxon>
        <taxon>malvids</taxon>
        <taxon>Malvales</taxon>
        <taxon>Dipterocarpaceae</taxon>
        <taxon>Rubroshorea</taxon>
    </lineage>
</organism>